<protein>
    <submittedName>
        <fullName evidence="2">GM19281</fullName>
    </submittedName>
</protein>
<sequence>MNTESENWGIRGRRRNLWNIEHTPHEHQGGGLCFMRAQRGRDGGHGKPIATTRSHGQSEFRPL</sequence>
<evidence type="ECO:0000313" key="2">
    <source>
        <dbReference type="EMBL" id="EDW49773.1"/>
    </source>
</evidence>
<name>B4IIK2_DROSE</name>
<keyword evidence="3" id="KW-1185">Reference proteome</keyword>
<evidence type="ECO:0000313" key="3">
    <source>
        <dbReference type="Proteomes" id="UP000001292"/>
    </source>
</evidence>
<dbReference type="EMBL" id="CH480844">
    <property type="protein sequence ID" value="EDW49773.1"/>
    <property type="molecule type" value="Genomic_DNA"/>
</dbReference>
<gene>
    <name evidence="2" type="primary">Dsec\GM19281</name>
    <name evidence="2" type="ORF">Dsec_GM19281</name>
</gene>
<reference evidence="2 3" key="1">
    <citation type="journal article" date="2007" name="Nature">
        <title>Evolution of genes and genomes on the Drosophila phylogeny.</title>
        <authorList>
            <consortium name="Drosophila 12 Genomes Consortium"/>
            <person name="Clark A.G."/>
            <person name="Eisen M.B."/>
            <person name="Smith D.R."/>
            <person name="Bergman C.M."/>
            <person name="Oliver B."/>
            <person name="Markow T.A."/>
            <person name="Kaufman T.C."/>
            <person name="Kellis M."/>
            <person name="Gelbart W."/>
            <person name="Iyer V.N."/>
            <person name="Pollard D.A."/>
            <person name="Sackton T.B."/>
            <person name="Larracuente A.M."/>
            <person name="Singh N.D."/>
            <person name="Abad J.P."/>
            <person name="Abt D.N."/>
            <person name="Adryan B."/>
            <person name="Aguade M."/>
            <person name="Akashi H."/>
            <person name="Anderson W.W."/>
            <person name="Aquadro C.F."/>
            <person name="Ardell D.H."/>
            <person name="Arguello R."/>
            <person name="Artieri C.G."/>
            <person name="Barbash D.A."/>
            <person name="Barker D."/>
            <person name="Barsanti P."/>
            <person name="Batterham P."/>
            <person name="Batzoglou S."/>
            <person name="Begun D."/>
            <person name="Bhutkar A."/>
            <person name="Blanco E."/>
            <person name="Bosak S.A."/>
            <person name="Bradley R.K."/>
            <person name="Brand A.D."/>
            <person name="Brent M.R."/>
            <person name="Brooks A.N."/>
            <person name="Brown R.H."/>
            <person name="Butlin R.K."/>
            <person name="Caggese C."/>
            <person name="Calvi B.R."/>
            <person name="Bernardo de Carvalho A."/>
            <person name="Caspi A."/>
            <person name="Castrezana S."/>
            <person name="Celniker S.E."/>
            <person name="Chang J.L."/>
            <person name="Chapple C."/>
            <person name="Chatterji S."/>
            <person name="Chinwalla A."/>
            <person name="Civetta A."/>
            <person name="Clifton S.W."/>
            <person name="Comeron J.M."/>
            <person name="Costello J.C."/>
            <person name="Coyne J.A."/>
            <person name="Daub J."/>
            <person name="David R.G."/>
            <person name="Delcher A.L."/>
            <person name="Delehaunty K."/>
            <person name="Do C.B."/>
            <person name="Ebling H."/>
            <person name="Edwards K."/>
            <person name="Eickbush T."/>
            <person name="Evans J.D."/>
            <person name="Filipski A."/>
            <person name="Findeiss S."/>
            <person name="Freyhult E."/>
            <person name="Fulton L."/>
            <person name="Fulton R."/>
            <person name="Garcia A.C."/>
            <person name="Gardiner A."/>
            <person name="Garfield D.A."/>
            <person name="Garvin B.E."/>
            <person name="Gibson G."/>
            <person name="Gilbert D."/>
            <person name="Gnerre S."/>
            <person name="Godfrey J."/>
            <person name="Good R."/>
            <person name="Gotea V."/>
            <person name="Gravely B."/>
            <person name="Greenberg A.J."/>
            <person name="Griffiths-Jones S."/>
            <person name="Gross S."/>
            <person name="Guigo R."/>
            <person name="Gustafson E.A."/>
            <person name="Haerty W."/>
            <person name="Hahn M.W."/>
            <person name="Halligan D.L."/>
            <person name="Halpern A.L."/>
            <person name="Halter G.M."/>
            <person name="Han M.V."/>
            <person name="Heger A."/>
            <person name="Hillier L."/>
            <person name="Hinrichs A.S."/>
            <person name="Holmes I."/>
            <person name="Hoskins R.A."/>
            <person name="Hubisz M.J."/>
            <person name="Hultmark D."/>
            <person name="Huntley M.A."/>
            <person name="Jaffe D.B."/>
            <person name="Jagadeeshan S."/>
            <person name="Jeck W.R."/>
            <person name="Johnson J."/>
            <person name="Jones C.D."/>
            <person name="Jordan W.C."/>
            <person name="Karpen G.H."/>
            <person name="Kataoka E."/>
            <person name="Keightley P.D."/>
            <person name="Kheradpour P."/>
            <person name="Kirkness E.F."/>
            <person name="Koerich L.B."/>
            <person name="Kristiansen K."/>
            <person name="Kudrna D."/>
            <person name="Kulathinal R.J."/>
            <person name="Kumar S."/>
            <person name="Kwok R."/>
            <person name="Lander E."/>
            <person name="Langley C.H."/>
            <person name="Lapoint R."/>
            <person name="Lazzaro B.P."/>
            <person name="Lee S.J."/>
            <person name="Levesque L."/>
            <person name="Li R."/>
            <person name="Lin C.F."/>
            <person name="Lin M.F."/>
            <person name="Lindblad-Toh K."/>
            <person name="Llopart A."/>
            <person name="Long M."/>
            <person name="Low L."/>
            <person name="Lozovsky E."/>
            <person name="Lu J."/>
            <person name="Luo M."/>
            <person name="Machado C.A."/>
            <person name="Makalowski W."/>
            <person name="Marzo M."/>
            <person name="Matsuda M."/>
            <person name="Matzkin L."/>
            <person name="McAllister B."/>
            <person name="McBride C.S."/>
            <person name="McKernan B."/>
            <person name="McKernan K."/>
            <person name="Mendez-Lago M."/>
            <person name="Minx P."/>
            <person name="Mollenhauer M.U."/>
            <person name="Montooth K."/>
            <person name="Mount S.M."/>
            <person name="Mu X."/>
            <person name="Myers E."/>
            <person name="Negre B."/>
            <person name="Newfeld S."/>
            <person name="Nielsen R."/>
            <person name="Noor M.A."/>
            <person name="O'Grady P."/>
            <person name="Pachter L."/>
            <person name="Papaceit M."/>
            <person name="Parisi M.J."/>
            <person name="Parisi M."/>
            <person name="Parts L."/>
            <person name="Pedersen J.S."/>
            <person name="Pesole G."/>
            <person name="Phillippy A.M."/>
            <person name="Ponting C.P."/>
            <person name="Pop M."/>
            <person name="Porcelli D."/>
            <person name="Powell J.R."/>
            <person name="Prohaska S."/>
            <person name="Pruitt K."/>
            <person name="Puig M."/>
            <person name="Quesneville H."/>
            <person name="Ram K.R."/>
            <person name="Rand D."/>
            <person name="Rasmussen M.D."/>
            <person name="Reed L.K."/>
            <person name="Reenan R."/>
            <person name="Reily A."/>
            <person name="Remington K.A."/>
            <person name="Rieger T.T."/>
            <person name="Ritchie M.G."/>
            <person name="Robin C."/>
            <person name="Rogers Y.H."/>
            <person name="Rohde C."/>
            <person name="Rozas J."/>
            <person name="Rubenfield M.J."/>
            <person name="Ruiz A."/>
            <person name="Russo S."/>
            <person name="Salzberg S.L."/>
            <person name="Sanchez-Gracia A."/>
            <person name="Saranga D.J."/>
            <person name="Sato H."/>
            <person name="Schaeffer S.W."/>
            <person name="Schatz M.C."/>
            <person name="Schlenke T."/>
            <person name="Schwartz R."/>
            <person name="Segarra C."/>
            <person name="Singh R.S."/>
            <person name="Sirot L."/>
            <person name="Sirota M."/>
            <person name="Sisneros N.B."/>
            <person name="Smith C.D."/>
            <person name="Smith T.F."/>
            <person name="Spieth J."/>
            <person name="Stage D.E."/>
            <person name="Stark A."/>
            <person name="Stephan W."/>
            <person name="Strausberg R.L."/>
            <person name="Strempel S."/>
            <person name="Sturgill D."/>
            <person name="Sutton G."/>
            <person name="Sutton G.G."/>
            <person name="Tao W."/>
            <person name="Teichmann S."/>
            <person name="Tobari Y.N."/>
            <person name="Tomimura Y."/>
            <person name="Tsolas J.M."/>
            <person name="Valente V.L."/>
            <person name="Venter E."/>
            <person name="Venter J.C."/>
            <person name="Vicario S."/>
            <person name="Vieira F.G."/>
            <person name="Vilella A.J."/>
            <person name="Villasante A."/>
            <person name="Walenz B."/>
            <person name="Wang J."/>
            <person name="Wasserman M."/>
            <person name="Watts T."/>
            <person name="Wilson D."/>
            <person name="Wilson R.K."/>
            <person name="Wing R.A."/>
            <person name="Wolfner M.F."/>
            <person name="Wong A."/>
            <person name="Wong G.K."/>
            <person name="Wu C.I."/>
            <person name="Wu G."/>
            <person name="Yamamoto D."/>
            <person name="Yang H.P."/>
            <person name="Yang S.P."/>
            <person name="Yorke J.A."/>
            <person name="Yoshida K."/>
            <person name="Zdobnov E."/>
            <person name="Zhang P."/>
            <person name="Zhang Y."/>
            <person name="Zimin A.V."/>
            <person name="Baldwin J."/>
            <person name="Abdouelleil A."/>
            <person name="Abdulkadir J."/>
            <person name="Abebe A."/>
            <person name="Abera B."/>
            <person name="Abreu J."/>
            <person name="Acer S.C."/>
            <person name="Aftuck L."/>
            <person name="Alexander A."/>
            <person name="An P."/>
            <person name="Anderson E."/>
            <person name="Anderson S."/>
            <person name="Arachi H."/>
            <person name="Azer M."/>
            <person name="Bachantsang P."/>
            <person name="Barry A."/>
            <person name="Bayul T."/>
            <person name="Berlin A."/>
            <person name="Bessette D."/>
            <person name="Bloom T."/>
            <person name="Blye J."/>
            <person name="Boguslavskiy L."/>
            <person name="Bonnet C."/>
            <person name="Boukhgalter B."/>
            <person name="Bourzgui I."/>
            <person name="Brown A."/>
            <person name="Cahill P."/>
            <person name="Channer S."/>
            <person name="Cheshatsang Y."/>
            <person name="Chuda L."/>
            <person name="Citroen M."/>
            <person name="Collymore A."/>
            <person name="Cooke P."/>
            <person name="Costello M."/>
            <person name="D'Aco K."/>
            <person name="Daza R."/>
            <person name="De Haan G."/>
            <person name="DeGray S."/>
            <person name="DeMaso C."/>
            <person name="Dhargay N."/>
            <person name="Dooley K."/>
            <person name="Dooley E."/>
            <person name="Doricent M."/>
            <person name="Dorje P."/>
            <person name="Dorjee K."/>
            <person name="Dupes A."/>
            <person name="Elong R."/>
            <person name="Falk J."/>
            <person name="Farina A."/>
            <person name="Faro S."/>
            <person name="Ferguson D."/>
            <person name="Fisher S."/>
            <person name="Foley C.D."/>
            <person name="Franke A."/>
            <person name="Friedrich D."/>
            <person name="Gadbois L."/>
            <person name="Gearin G."/>
            <person name="Gearin C.R."/>
            <person name="Giannoukos G."/>
            <person name="Goode T."/>
            <person name="Graham J."/>
            <person name="Grandbois E."/>
            <person name="Grewal S."/>
            <person name="Gyaltsen K."/>
            <person name="Hafez N."/>
            <person name="Hagos B."/>
            <person name="Hall J."/>
            <person name="Henson C."/>
            <person name="Hollinger A."/>
            <person name="Honan T."/>
            <person name="Huard M.D."/>
            <person name="Hughes L."/>
            <person name="Hurhula B."/>
            <person name="Husby M.E."/>
            <person name="Kamat A."/>
            <person name="Kanga B."/>
            <person name="Kashin S."/>
            <person name="Khazanovich D."/>
            <person name="Kisner P."/>
            <person name="Lance K."/>
            <person name="Lara M."/>
            <person name="Lee W."/>
            <person name="Lennon N."/>
            <person name="Letendre F."/>
            <person name="LeVine R."/>
            <person name="Lipovsky A."/>
            <person name="Liu X."/>
            <person name="Liu J."/>
            <person name="Liu S."/>
            <person name="Lokyitsang T."/>
            <person name="Lokyitsang Y."/>
            <person name="Lubonja R."/>
            <person name="Lui A."/>
            <person name="MacDonald P."/>
            <person name="Magnisalis V."/>
            <person name="Maru K."/>
            <person name="Matthews C."/>
            <person name="McCusker W."/>
            <person name="McDonough S."/>
            <person name="Mehta T."/>
            <person name="Meldrim J."/>
            <person name="Meneus L."/>
            <person name="Mihai O."/>
            <person name="Mihalev A."/>
            <person name="Mihova T."/>
            <person name="Mittelman R."/>
            <person name="Mlenga V."/>
            <person name="Montmayeur A."/>
            <person name="Mulrain L."/>
            <person name="Navidi A."/>
            <person name="Naylor J."/>
            <person name="Negash T."/>
            <person name="Nguyen T."/>
            <person name="Nguyen N."/>
            <person name="Nicol R."/>
            <person name="Norbu C."/>
            <person name="Norbu N."/>
            <person name="Novod N."/>
            <person name="O'Neill B."/>
            <person name="Osman S."/>
            <person name="Markiewicz E."/>
            <person name="Oyono O.L."/>
            <person name="Patti C."/>
            <person name="Phunkhang P."/>
            <person name="Pierre F."/>
            <person name="Priest M."/>
            <person name="Raghuraman S."/>
            <person name="Rege F."/>
            <person name="Reyes R."/>
            <person name="Rise C."/>
            <person name="Rogov P."/>
            <person name="Ross K."/>
            <person name="Ryan E."/>
            <person name="Settipalli S."/>
            <person name="Shea T."/>
            <person name="Sherpa N."/>
            <person name="Shi L."/>
            <person name="Shih D."/>
            <person name="Sparrow T."/>
            <person name="Spaulding J."/>
            <person name="Stalker J."/>
            <person name="Stange-Thomann N."/>
            <person name="Stavropoulos S."/>
            <person name="Stone C."/>
            <person name="Strader C."/>
            <person name="Tesfaye S."/>
            <person name="Thomson T."/>
            <person name="Thoulutsang Y."/>
            <person name="Thoulutsang D."/>
            <person name="Topham K."/>
            <person name="Topping I."/>
            <person name="Tsamla T."/>
            <person name="Vassiliev H."/>
            <person name="Vo A."/>
            <person name="Wangchuk T."/>
            <person name="Wangdi T."/>
            <person name="Weiand M."/>
            <person name="Wilkinson J."/>
            <person name="Wilson A."/>
            <person name="Yadav S."/>
            <person name="Young G."/>
            <person name="Yu Q."/>
            <person name="Zembek L."/>
            <person name="Zhong D."/>
            <person name="Zimmer A."/>
            <person name="Zwirko Z."/>
            <person name="Jaffe D.B."/>
            <person name="Alvarez P."/>
            <person name="Brockman W."/>
            <person name="Butler J."/>
            <person name="Chin C."/>
            <person name="Gnerre S."/>
            <person name="Grabherr M."/>
            <person name="Kleber M."/>
            <person name="Mauceli E."/>
            <person name="MacCallum I."/>
        </authorList>
    </citation>
    <scope>NUCLEOTIDE SEQUENCE [LARGE SCALE GENOMIC DNA]</scope>
    <source>
        <strain evidence="3">Rob3c / Tucson 14021-0248.25</strain>
    </source>
</reference>
<dbReference type="HOGENOM" id="CLU_2888154_0_0_1"/>
<organism evidence="3">
    <name type="scientific">Drosophila sechellia</name>
    <name type="common">Fruit fly</name>
    <dbReference type="NCBI Taxonomy" id="7238"/>
    <lineage>
        <taxon>Eukaryota</taxon>
        <taxon>Metazoa</taxon>
        <taxon>Ecdysozoa</taxon>
        <taxon>Arthropoda</taxon>
        <taxon>Hexapoda</taxon>
        <taxon>Insecta</taxon>
        <taxon>Pterygota</taxon>
        <taxon>Neoptera</taxon>
        <taxon>Endopterygota</taxon>
        <taxon>Diptera</taxon>
        <taxon>Brachycera</taxon>
        <taxon>Muscomorpha</taxon>
        <taxon>Ephydroidea</taxon>
        <taxon>Drosophilidae</taxon>
        <taxon>Drosophila</taxon>
        <taxon>Sophophora</taxon>
    </lineage>
</organism>
<proteinExistence type="predicted"/>
<feature type="region of interest" description="Disordered" evidence="1">
    <location>
        <begin position="21"/>
        <end position="63"/>
    </location>
</feature>
<dbReference type="Proteomes" id="UP000001292">
    <property type="component" value="Unassembled WGS sequence"/>
</dbReference>
<evidence type="ECO:0000256" key="1">
    <source>
        <dbReference type="SAM" id="MobiDB-lite"/>
    </source>
</evidence>
<dbReference type="AlphaFoldDB" id="B4IIK2"/>
<accession>B4IIK2</accession>